<feature type="chain" id="PRO_5015587352" evidence="1">
    <location>
        <begin position="49"/>
        <end position="308"/>
    </location>
</feature>
<dbReference type="CDD" id="cd06259">
    <property type="entry name" value="YdcF-like"/>
    <property type="match status" value="1"/>
</dbReference>
<accession>A0A2T2ZCZ2</accession>
<comment type="caution">
    <text evidence="3">The sequence shown here is derived from an EMBL/GenBank/DDBJ whole genome shotgun (WGS) entry which is preliminary data.</text>
</comment>
<feature type="signal peptide" evidence="1">
    <location>
        <begin position="1"/>
        <end position="48"/>
    </location>
</feature>
<name>A0A2T2ZCZ2_9NOCA</name>
<sequence>MPHPTHAGSRSPGKVSTAVNIARHVKHLLVAASAAALLAGPLITTATAADGPAPLYNSAQENFVNGNDAAGLADLRSLLDDTPDDAQALALQGIWSDYTGDLLTREAAFNRLAAIDPGMAQGARNLIGAIGAAVGTLPNPLPALVGPQTGIVVLGYGLLPDGSLRPELVNRLTAAWLQAIAAPMSPIVVTGGNPQNGVPEAAAMAGWLIGHGIPASRVLVEDRANSTVQNALFSTRMLQDAGATSAVVVTSPNHIRRAVADFIVAGTRVVGAMTSLDQLVSQLPPPSKAAQRGIYLDATRTFLLPSAR</sequence>
<dbReference type="AlphaFoldDB" id="A0A2T2ZCZ2"/>
<dbReference type="InterPro" id="IPR051599">
    <property type="entry name" value="Cell_Envelope_Assoc"/>
</dbReference>
<protein>
    <submittedName>
        <fullName evidence="3">YdcF family protein</fullName>
    </submittedName>
</protein>
<organism evidence="3 4">
    <name type="scientific">Nocardia nova</name>
    <dbReference type="NCBI Taxonomy" id="37330"/>
    <lineage>
        <taxon>Bacteria</taxon>
        <taxon>Bacillati</taxon>
        <taxon>Actinomycetota</taxon>
        <taxon>Actinomycetes</taxon>
        <taxon>Mycobacteriales</taxon>
        <taxon>Nocardiaceae</taxon>
        <taxon>Nocardia</taxon>
    </lineage>
</organism>
<feature type="domain" description="DUF218" evidence="2">
    <location>
        <begin position="150"/>
        <end position="281"/>
    </location>
</feature>
<dbReference type="GO" id="GO:0005886">
    <property type="term" value="C:plasma membrane"/>
    <property type="evidence" value="ECO:0007669"/>
    <property type="project" value="TreeGrafter"/>
</dbReference>
<dbReference type="InterPro" id="IPR003848">
    <property type="entry name" value="DUF218"/>
</dbReference>
<proteinExistence type="predicted"/>
<dbReference type="PANTHER" id="PTHR30336:SF4">
    <property type="entry name" value="ENVELOPE BIOGENESIS FACTOR ELYC"/>
    <property type="match status" value="1"/>
</dbReference>
<evidence type="ECO:0000256" key="1">
    <source>
        <dbReference type="SAM" id="SignalP"/>
    </source>
</evidence>
<dbReference type="Pfam" id="PF02698">
    <property type="entry name" value="DUF218"/>
    <property type="match status" value="1"/>
</dbReference>
<dbReference type="GO" id="GO:0043164">
    <property type="term" value="P:Gram-negative-bacterium-type cell wall biogenesis"/>
    <property type="evidence" value="ECO:0007669"/>
    <property type="project" value="TreeGrafter"/>
</dbReference>
<gene>
    <name evidence="3" type="ORF">C8259_05660</name>
</gene>
<dbReference type="Proteomes" id="UP000241647">
    <property type="component" value="Unassembled WGS sequence"/>
</dbReference>
<keyword evidence="1" id="KW-0732">Signal</keyword>
<reference evidence="3 4" key="1">
    <citation type="submission" date="2018-02" db="EMBL/GenBank/DDBJ databases">
        <title>8 Nocardia nova and 1 Nocardia cyriacigeorgica strain used for evolution to TMP-SMX.</title>
        <authorList>
            <person name="Mehta H."/>
            <person name="Weng J."/>
            <person name="Shamoo Y."/>
        </authorList>
    </citation>
    <scope>NUCLEOTIDE SEQUENCE [LARGE SCALE GENOMIC DNA]</scope>
    <source>
        <strain evidence="3 4">ATCC 33727</strain>
    </source>
</reference>
<evidence type="ECO:0000313" key="3">
    <source>
        <dbReference type="EMBL" id="PSR65583.1"/>
    </source>
</evidence>
<dbReference type="GO" id="GO:0000270">
    <property type="term" value="P:peptidoglycan metabolic process"/>
    <property type="evidence" value="ECO:0007669"/>
    <property type="project" value="TreeGrafter"/>
</dbReference>
<dbReference type="Gene3D" id="3.40.50.620">
    <property type="entry name" value="HUPs"/>
    <property type="match status" value="1"/>
</dbReference>
<dbReference type="InterPro" id="IPR014729">
    <property type="entry name" value="Rossmann-like_a/b/a_fold"/>
</dbReference>
<dbReference type="EMBL" id="PYHS01000002">
    <property type="protein sequence ID" value="PSR65583.1"/>
    <property type="molecule type" value="Genomic_DNA"/>
</dbReference>
<dbReference type="PANTHER" id="PTHR30336">
    <property type="entry name" value="INNER MEMBRANE PROTEIN, PROBABLE PERMEASE"/>
    <property type="match status" value="1"/>
</dbReference>
<evidence type="ECO:0000313" key="4">
    <source>
        <dbReference type="Proteomes" id="UP000241647"/>
    </source>
</evidence>
<evidence type="ECO:0000259" key="2">
    <source>
        <dbReference type="Pfam" id="PF02698"/>
    </source>
</evidence>